<dbReference type="EMBL" id="JBHSKI010000006">
    <property type="protein sequence ID" value="MFC5171893.1"/>
    <property type="molecule type" value="Genomic_DNA"/>
</dbReference>
<dbReference type="Proteomes" id="UP001596208">
    <property type="component" value="Unassembled WGS sequence"/>
</dbReference>
<dbReference type="PANTHER" id="PTHR45527">
    <property type="entry name" value="NONRIBOSOMAL PEPTIDE SYNTHETASE"/>
    <property type="match status" value="1"/>
</dbReference>
<name>A0ABW0B3W6_9ACTN</name>
<dbReference type="InterPro" id="IPR023213">
    <property type="entry name" value="CAT-like_dom_sf"/>
</dbReference>
<organism evidence="2 3">
    <name type="scientific">Streptomyces mutomycini</name>
    <dbReference type="NCBI Taxonomy" id="284036"/>
    <lineage>
        <taxon>Bacteria</taxon>
        <taxon>Bacillati</taxon>
        <taxon>Actinomycetota</taxon>
        <taxon>Actinomycetes</taxon>
        <taxon>Kitasatosporales</taxon>
        <taxon>Streptomycetaceae</taxon>
        <taxon>Streptomyces</taxon>
    </lineage>
</organism>
<evidence type="ECO:0000313" key="2">
    <source>
        <dbReference type="EMBL" id="MFC5171893.1"/>
    </source>
</evidence>
<proteinExistence type="predicted"/>
<gene>
    <name evidence="2" type="ORF">ACFPRK_14970</name>
</gene>
<dbReference type="RefSeq" id="WP_208604832.1">
    <property type="nucleotide sequence ID" value="NZ_JBHSKI010000006.1"/>
</dbReference>
<dbReference type="Gene3D" id="3.30.559.30">
    <property type="entry name" value="Nonribosomal peptide synthetase, condensation domain"/>
    <property type="match status" value="1"/>
</dbReference>
<keyword evidence="3" id="KW-1185">Reference proteome</keyword>
<dbReference type="PANTHER" id="PTHR45527:SF1">
    <property type="entry name" value="FATTY ACID SYNTHASE"/>
    <property type="match status" value="1"/>
</dbReference>
<evidence type="ECO:0000259" key="1">
    <source>
        <dbReference type="Pfam" id="PF00668"/>
    </source>
</evidence>
<dbReference type="Gene3D" id="3.30.559.10">
    <property type="entry name" value="Chloramphenicol acetyltransferase-like domain"/>
    <property type="match status" value="1"/>
</dbReference>
<dbReference type="SUPFAM" id="SSF52777">
    <property type="entry name" value="CoA-dependent acyltransferases"/>
    <property type="match status" value="2"/>
</dbReference>
<reference evidence="3" key="1">
    <citation type="journal article" date="2019" name="Int. J. Syst. Evol. Microbiol.">
        <title>The Global Catalogue of Microorganisms (GCM) 10K type strain sequencing project: providing services to taxonomists for standard genome sequencing and annotation.</title>
        <authorList>
            <consortium name="The Broad Institute Genomics Platform"/>
            <consortium name="The Broad Institute Genome Sequencing Center for Infectious Disease"/>
            <person name="Wu L."/>
            <person name="Ma J."/>
        </authorList>
    </citation>
    <scope>NUCLEOTIDE SEQUENCE [LARGE SCALE GENOMIC DNA]</scope>
    <source>
        <strain evidence="3">CGMCC 4.1721</strain>
    </source>
</reference>
<dbReference type="InterPro" id="IPR001242">
    <property type="entry name" value="Condensation_dom"/>
</dbReference>
<sequence>MSDDLRTGAVTYGQLSVLRSLETHGADHRSVANLISVWEVPFGVGTAQVMDAWLQLVAAHESLRTTYDLSGPSPTQTVHPYRPSGVAAVELAEDSFEAALRLAAESAAEPIDIESGQPWRAFVTTHQGDALHLVTVIHHVAADNGALRVLEEQFGLLLDGGTLGPVVQPLEMAQAQQEEPGSRSVRHWTEAWGQLVPADRDPDDGSERRRASLYSLEALAATQQLSERLRISVQSVVLGVGALALSRLKRTEQVTLALMAANRLTDRWVPLVSSLNQFAPVTLTIDEEANPLEYLRAGYLQCMTAYMNGCYDVDALRTSLRQAGRQETDPTAFAKHFNFLGDVDAEPDARSDLHTGIQWRPSTQRSGPNFHLAVATGKGILIGVGASRDYLEGNLPAVLAASIEAGLINIAKGSESSLAEVSLDNPWRSV</sequence>
<dbReference type="Pfam" id="PF00668">
    <property type="entry name" value="Condensation"/>
    <property type="match status" value="1"/>
</dbReference>
<comment type="caution">
    <text evidence="2">The sequence shown here is derived from an EMBL/GenBank/DDBJ whole genome shotgun (WGS) entry which is preliminary data.</text>
</comment>
<accession>A0ABW0B3W6</accession>
<evidence type="ECO:0000313" key="3">
    <source>
        <dbReference type="Proteomes" id="UP001596208"/>
    </source>
</evidence>
<protein>
    <submittedName>
        <fullName evidence="2">Condensation domain-containing protein</fullName>
    </submittedName>
</protein>
<feature type="domain" description="Condensation" evidence="1">
    <location>
        <begin position="37"/>
        <end position="339"/>
    </location>
</feature>